<dbReference type="InterPro" id="IPR011335">
    <property type="entry name" value="Restrct_endonuc-II-like"/>
</dbReference>
<dbReference type="PIRSF" id="PIRSF016080">
    <property type="entry name" value="Restrict_endonuc_II_DpmII"/>
    <property type="match status" value="1"/>
</dbReference>
<name>A0A269TIN8_9BACT</name>
<dbReference type="EC" id="3.1.21.4" evidence="1"/>
<dbReference type="GO" id="GO:0003677">
    <property type="term" value="F:DNA binding"/>
    <property type="evidence" value="ECO:0007669"/>
    <property type="project" value="UniProtKB-UniRule"/>
</dbReference>
<accession>A0A269TIN8</accession>
<dbReference type="GO" id="GO:0009036">
    <property type="term" value="F:type II site-specific deoxyribonuclease activity"/>
    <property type="evidence" value="ECO:0007669"/>
    <property type="project" value="UniProtKB-UniRule"/>
</dbReference>
<keyword evidence="1" id="KW-0378">Hydrolase</keyword>
<organism evidence="3 4">
    <name type="scientific">Mycoplasmopsis agassizii</name>
    <dbReference type="NCBI Taxonomy" id="33922"/>
    <lineage>
        <taxon>Bacteria</taxon>
        <taxon>Bacillati</taxon>
        <taxon>Mycoplasmatota</taxon>
        <taxon>Mycoplasmoidales</taxon>
        <taxon>Metamycoplasmataceae</taxon>
        <taxon>Mycoplasmopsis</taxon>
    </lineage>
</organism>
<feature type="domain" description="Restriction endonuclease type II DpnII-like" evidence="2">
    <location>
        <begin position="5"/>
        <end position="280"/>
    </location>
</feature>
<dbReference type="AlphaFoldDB" id="A0A269TIN8"/>
<dbReference type="REBASE" id="265904">
    <property type="entry name" value="Mag723ORF3940P"/>
</dbReference>
<reference evidence="4" key="1">
    <citation type="submission" date="2017-08" db="EMBL/GenBank/DDBJ databases">
        <authorList>
            <person name="Alvarez-Ponce D."/>
            <person name="Weitzman C.L."/>
            <person name="Tillett R.L."/>
            <person name="Sandmeier F.C."/>
            <person name="Tracy C.R."/>
        </authorList>
    </citation>
    <scope>NUCLEOTIDE SEQUENCE [LARGE SCALE GENOMIC DNA]</scope>
    <source>
        <strain evidence="4">723</strain>
    </source>
</reference>
<keyword evidence="1" id="KW-0255">Endonuclease</keyword>
<protein>
    <recommendedName>
        <fullName evidence="1">Type-2 restriction enzyme</fullName>
        <ecNumber evidence="1">3.1.21.4</ecNumber>
    </recommendedName>
</protein>
<comment type="catalytic activity">
    <reaction evidence="1">
        <text>Endonucleolytic cleavage of DNA to give specific double-stranded fragments with terminal 5'-phosphates.</text>
        <dbReference type="EC" id="3.1.21.4"/>
    </reaction>
</comment>
<sequence>MKNRDFEEWIDTFTSCIVDWTYYTDFPKAYENLRKIKVHLNILNSLIGSKNIENDFKNLLKEYPEVLTSLPILLAKRERELSVRHNDEVMNFDFKEPNYPIEKYIEFMKNTGLFDLLENHLISSVPDYVLGIEVGLDTNARKNRTGSVMEKVVESEIQKTHFKYESQVSLRNFREWFGTDLFTSINGKGNSKIFDFIVWGKNKTYFIEVNFYNTLGTKPISETERFIELNNHVKLNDGFEFIWITDGSAWKDMKKLMEKAFSNVSNLFNLNDLKNGCLEKIFNK</sequence>
<comment type="similarity">
    <text evidence="1">Belongs to the DpnII type II restriction endonuclease family.</text>
</comment>
<evidence type="ECO:0000313" key="3">
    <source>
        <dbReference type="EMBL" id="PAK21050.1"/>
    </source>
</evidence>
<keyword evidence="1" id="KW-0680">Restriction system</keyword>
<dbReference type="Proteomes" id="UP000216943">
    <property type="component" value="Unassembled WGS sequence"/>
</dbReference>
<gene>
    <name evidence="3" type="ORF">CJJ23_03935</name>
</gene>
<evidence type="ECO:0000256" key="1">
    <source>
        <dbReference type="PIRNR" id="PIRNR016080"/>
    </source>
</evidence>
<evidence type="ECO:0000313" key="4">
    <source>
        <dbReference type="Proteomes" id="UP000216943"/>
    </source>
</evidence>
<evidence type="ECO:0000259" key="2">
    <source>
        <dbReference type="Pfam" id="PF04556"/>
    </source>
</evidence>
<proteinExistence type="inferred from homology"/>
<comment type="function">
    <text evidence="1">A P subtype restriction enzyme that recognizes the double-stranded unmethylated sequence 5'-GATC-3'.</text>
</comment>
<dbReference type="OrthoDB" id="9771872at2"/>
<dbReference type="SUPFAM" id="SSF52980">
    <property type="entry name" value="Restriction endonuclease-like"/>
    <property type="match status" value="1"/>
</dbReference>
<dbReference type="RefSeq" id="WP_095335054.1">
    <property type="nucleotide sequence ID" value="NZ_NQNY01000014.1"/>
</dbReference>
<keyword evidence="1" id="KW-0540">Nuclease</keyword>
<comment type="caution">
    <text evidence="3">The sequence shown here is derived from an EMBL/GenBank/DDBJ whole genome shotgun (WGS) entry which is preliminary data.</text>
</comment>
<dbReference type="Pfam" id="PF04556">
    <property type="entry name" value="DpnII"/>
    <property type="match status" value="1"/>
</dbReference>
<dbReference type="InterPro" id="IPR021191">
    <property type="entry name" value="Restrct_endonuc_II_DpnII"/>
</dbReference>
<dbReference type="InterPro" id="IPR007637">
    <property type="entry name" value="Restrct_endonuc_II_DpnII-like"/>
</dbReference>
<dbReference type="EMBL" id="NQNY01000014">
    <property type="protein sequence ID" value="PAK21050.1"/>
    <property type="molecule type" value="Genomic_DNA"/>
</dbReference>
<dbReference type="GO" id="GO:0009307">
    <property type="term" value="P:DNA restriction-modification system"/>
    <property type="evidence" value="ECO:0007669"/>
    <property type="project" value="UniProtKB-UniRule"/>
</dbReference>